<keyword evidence="3" id="KW-1185">Reference proteome</keyword>
<proteinExistence type="predicted"/>
<sequence>MSSSSSSSVNDQVAVPDDPQEKATTVKAAGRPREQRTRADLLALKASIDARIPEVERKVEGLQAAVSRLQVKVEKLEGARDPGEEGGGLQPNWGHAEEGMEHLGLAKEEPYRSED</sequence>
<organism evidence="2 3">
    <name type="scientific">Zizania palustris</name>
    <name type="common">Northern wild rice</name>
    <dbReference type="NCBI Taxonomy" id="103762"/>
    <lineage>
        <taxon>Eukaryota</taxon>
        <taxon>Viridiplantae</taxon>
        <taxon>Streptophyta</taxon>
        <taxon>Embryophyta</taxon>
        <taxon>Tracheophyta</taxon>
        <taxon>Spermatophyta</taxon>
        <taxon>Magnoliopsida</taxon>
        <taxon>Liliopsida</taxon>
        <taxon>Poales</taxon>
        <taxon>Poaceae</taxon>
        <taxon>BOP clade</taxon>
        <taxon>Oryzoideae</taxon>
        <taxon>Oryzeae</taxon>
        <taxon>Zizaniinae</taxon>
        <taxon>Zizania</taxon>
    </lineage>
</organism>
<evidence type="ECO:0000256" key="1">
    <source>
        <dbReference type="SAM" id="MobiDB-lite"/>
    </source>
</evidence>
<dbReference type="AlphaFoldDB" id="A0A8J5WIR6"/>
<protein>
    <submittedName>
        <fullName evidence="2">Uncharacterized protein</fullName>
    </submittedName>
</protein>
<evidence type="ECO:0000313" key="2">
    <source>
        <dbReference type="EMBL" id="KAG8092408.1"/>
    </source>
</evidence>
<accession>A0A8J5WIR6</accession>
<comment type="caution">
    <text evidence="2">The sequence shown here is derived from an EMBL/GenBank/DDBJ whole genome shotgun (WGS) entry which is preliminary data.</text>
</comment>
<reference evidence="2" key="1">
    <citation type="journal article" date="2021" name="bioRxiv">
        <title>Whole Genome Assembly and Annotation of Northern Wild Rice, Zizania palustris L., Supports a Whole Genome Duplication in the Zizania Genus.</title>
        <authorList>
            <person name="Haas M."/>
            <person name="Kono T."/>
            <person name="Macchietto M."/>
            <person name="Millas R."/>
            <person name="McGilp L."/>
            <person name="Shao M."/>
            <person name="Duquette J."/>
            <person name="Hirsch C.N."/>
            <person name="Kimball J."/>
        </authorList>
    </citation>
    <scope>NUCLEOTIDE SEQUENCE</scope>
    <source>
        <tissue evidence="2">Fresh leaf tissue</tissue>
    </source>
</reference>
<feature type="region of interest" description="Disordered" evidence="1">
    <location>
        <begin position="1"/>
        <end position="35"/>
    </location>
</feature>
<feature type="compositionally biased region" description="Basic and acidic residues" evidence="1">
    <location>
        <begin position="95"/>
        <end position="115"/>
    </location>
</feature>
<name>A0A8J5WIR6_ZIZPA</name>
<gene>
    <name evidence="2" type="ORF">GUJ93_ZPchr0012g20740</name>
</gene>
<dbReference type="EMBL" id="JAAALK010000080">
    <property type="protein sequence ID" value="KAG8092408.1"/>
    <property type="molecule type" value="Genomic_DNA"/>
</dbReference>
<feature type="region of interest" description="Disordered" evidence="1">
    <location>
        <begin position="76"/>
        <end position="115"/>
    </location>
</feature>
<evidence type="ECO:0000313" key="3">
    <source>
        <dbReference type="Proteomes" id="UP000729402"/>
    </source>
</evidence>
<reference evidence="2" key="2">
    <citation type="submission" date="2021-02" db="EMBL/GenBank/DDBJ databases">
        <authorList>
            <person name="Kimball J.A."/>
            <person name="Haas M.W."/>
            <person name="Macchietto M."/>
            <person name="Kono T."/>
            <person name="Duquette J."/>
            <person name="Shao M."/>
        </authorList>
    </citation>
    <scope>NUCLEOTIDE SEQUENCE</scope>
    <source>
        <tissue evidence="2">Fresh leaf tissue</tissue>
    </source>
</reference>
<dbReference type="Proteomes" id="UP000729402">
    <property type="component" value="Unassembled WGS sequence"/>
</dbReference>